<proteinExistence type="predicted"/>
<dbReference type="AlphaFoldDB" id="A0A0A9B0U3"/>
<accession>A0A0A9B0U3</accession>
<evidence type="ECO:0000313" key="1">
    <source>
        <dbReference type="EMBL" id="JAD54795.1"/>
    </source>
</evidence>
<reference evidence="1" key="1">
    <citation type="submission" date="2014-09" db="EMBL/GenBank/DDBJ databases">
        <authorList>
            <person name="Magalhaes I.L.F."/>
            <person name="Oliveira U."/>
            <person name="Santos F.R."/>
            <person name="Vidigal T.H.D.A."/>
            <person name="Brescovit A.D."/>
            <person name="Santos A.J."/>
        </authorList>
    </citation>
    <scope>NUCLEOTIDE SEQUENCE</scope>
    <source>
        <tissue evidence="1">Shoot tissue taken approximately 20 cm above the soil surface</tissue>
    </source>
</reference>
<protein>
    <submittedName>
        <fullName evidence="1">Uncharacterized protein</fullName>
    </submittedName>
</protein>
<dbReference type="EMBL" id="GBRH01243100">
    <property type="protein sequence ID" value="JAD54795.1"/>
    <property type="molecule type" value="Transcribed_RNA"/>
</dbReference>
<sequence length="38" mass="4253">MCGSATISFILFSGSGYSLGCEQKKLYFELIRFKENAL</sequence>
<name>A0A0A9B0U3_ARUDO</name>
<organism evidence="1">
    <name type="scientific">Arundo donax</name>
    <name type="common">Giant reed</name>
    <name type="synonym">Donax arundinaceus</name>
    <dbReference type="NCBI Taxonomy" id="35708"/>
    <lineage>
        <taxon>Eukaryota</taxon>
        <taxon>Viridiplantae</taxon>
        <taxon>Streptophyta</taxon>
        <taxon>Embryophyta</taxon>
        <taxon>Tracheophyta</taxon>
        <taxon>Spermatophyta</taxon>
        <taxon>Magnoliopsida</taxon>
        <taxon>Liliopsida</taxon>
        <taxon>Poales</taxon>
        <taxon>Poaceae</taxon>
        <taxon>PACMAD clade</taxon>
        <taxon>Arundinoideae</taxon>
        <taxon>Arundineae</taxon>
        <taxon>Arundo</taxon>
    </lineage>
</organism>
<reference evidence="1" key="2">
    <citation type="journal article" date="2015" name="Data Brief">
        <title>Shoot transcriptome of the giant reed, Arundo donax.</title>
        <authorList>
            <person name="Barrero R.A."/>
            <person name="Guerrero F.D."/>
            <person name="Moolhuijzen P."/>
            <person name="Goolsby J.A."/>
            <person name="Tidwell J."/>
            <person name="Bellgard S.E."/>
            <person name="Bellgard M.I."/>
        </authorList>
    </citation>
    <scope>NUCLEOTIDE SEQUENCE</scope>
    <source>
        <tissue evidence="1">Shoot tissue taken approximately 20 cm above the soil surface</tissue>
    </source>
</reference>